<dbReference type="InterPro" id="IPR013427">
    <property type="entry name" value="Haem-bd_dom_put"/>
</dbReference>
<dbReference type="GO" id="GO:0016787">
    <property type="term" value="F:hydrolase activity"/>
    <property type="evidence" value="ECO:0007669"/>
    <property type="project" value="InterPro"/>
</dbReference>
<dbReference type="GO" id="GO:0009055">
    <property type="term" value="F:electron transfer activity"/>
    <property type="evidence" value="ECO:0007669"/>
    <property type="project" value="InterPro"/>
</dbReference>
<dbReference type="InterPro" id="IPR009056">
    <property type="entry name" value="Cyt_c-like_dom"/>
</dbReference>
<evidence type="ECO:0000256" key="1">
    <source>
        <dbReference type="ARBA" id="ARBA00022617"/>
    </source>
</evidence>
<accession>A0A5C6BF96</accession>
<dbReference type="SUPFAM" id="SSF50952">
    <property type="entry name" value="Soluble quinoprotein glucose dehydrogenase"/>
    <property type="match status" value="1"/>
</dbReference>
<keyword evidence="1 4" id="KW-0349">Heme</keyword>
<evidence type="ECO:0000256" key="3">
    <source>
        <dbReference type="ARBA" id="ARBA00023004"/>
    </source>
</evidence>
<keyword evidence="2 4" id="KW-0479">Metal-binding</keyword>
<dbReference type="GO" id="GO:0046872">
    <property type="term" value="F:metal ion binding"/>
    <property type="evidence" value="ECO:0007669"/>
    <property type="project" value="UniProtKB-KW"/>
</dbReference>
<dbReference type="Gene3D" id="2.60.120.560">
    <property type="entry name" value="Exo-inulinase, domain 1"/>
    <property type="match status" value="1"/>
</dbReference>
<dbReference type="Gene3D" id="1.10.760.10">
    <property type="entry name" value="Cytochrome c-like domain"/>
    <property type="match status" value="1"/>
</dbReference>
<dbReference type="Pfam" id="PF06439">
    <property type="entry name" value="3keto-disac_hyd"/>
    <property type="match status" value="1"/>
</dbReference>
<dbReference type="Gene3D" id="1.25.10.10">
    <property type="entry name" value="Leucine-rich Repeat Variant"/>
    <property type="match status" value="1"/>
</dbReference>
<evidence type="ECO:0000256" key="5">
    <source>
        <dbReference type="SAM" id="SignalP"/>
    </source>
</evidence>
<dbReference type="PANTHER" id="PTHR33546">
    <property type="entry name" value="LARGE, MULTIFUNCTIONAL SECRETED PROTEIN-RELATED"/>
    <property type="match status" value="1"/>
</dbReference>
<keyword evidence="8" id="KW-1185">Reference proteome</keyword>
<evidence type="ECO:0000256" key="4">
    <source>
        <dbReference type="PROSITE-ProRule" id="PRU00433"/>
    </source>
</evidence>
<reference evidence="7 8" key="1">
    <citation type="journal article" date="2020" name="Antonie Van Leeuwenhoek">
        <title>Rhodopirellula heiligendammensis sp. nov., Rhodopirellula pilleata sp. nov., and Rhodopirellula solitaria sp. nov. isolated from natural or artificial marine surfaces in Northern Germany and California, USA, and emended description of the genus Rhodopirellula.</title>
        <authorList>
            <person name="Kallscheuer N."/>
            <person name="Wiegand S."/>
            <person name="Jogler M."/>
            <person name="Boedeker C."/>
            <person name="Peeters S.H."/>
            <person name="Rast P."/>
            <person name="Heuer A."/>
            <person name="Jetten M.S.M."/>
            <person name="Rohde M."/>
            <person name="Jogler C."/>
        </authorList>
    </citation>
    <scope>NUCLEOTIDE SEQUENCE [LARGE SCALE GENOMIC DNA]</scope>
    <source>
        <strain evidence="7 8">Poly21</strain>
    </source>
</reference>
<feature type="chain" id="PRO_5023145192" evidence="5">
    <location>
        <begin position="27"/>
        <end position="1257"/>
    </location>
</feature>
<dbReference type="InterPro" id="IPR011989">
    <property type="entry name" value="ARM-like"/>
</dbReference>
<dbReference type="OrthoDB" id="223239at2"/>
<dbReference type="Gene3D" id="2.120.10.30">
    <property type="entry name" value="TolB, C-terminal domain"/>
    <property type="match status" value="1"/>
</dbReference>
<dbReference type="InterPro" id="IPR011042">
    <property type="entry name" value="6-blade_b-propeller_TolB-like"/>
</dbReference>
<dbReference type="PROSITE" id="PS51007">
    <property type="entry name" value="CYTC"/>
    <property type="match status" value="1"/>
</dbReference>
<dbReference type="InterPro" id="IPR036909">
    <property type="entry name" value="Cyt_c-like_dom_sf"/>
</dbReference>
<dbReference type="PANTHER" id="PTHR33546:SF1">
    <property type="entry name" value="LARGE, MULTIFUNCTIONAL SECRETED PROTEIN"/>
    <property type="match status" value="1"/>
</dbReference>
<dbReference type="InterPro" id="IPR010496">
    <property type="entry name" value="AL/BT2_dom"/>
</dbReference>
<comment type="caution">
    <text evidence="7">The sequence shown here is derived from an EMBL/GenBank/DDBJ whole genome shotgun (WGS) entry which is preliminary data.</text>
</comment>
<dbReference type="Pfam" id="PF00034">
    <property type="entry name" value="Cytochrom_C"/>
    <property type="match status" value="1"/>
</dbReference>
<feature type="domain" description="Cytochrome c" evidence="6">
    <location>
        <begin position="1111"/>
        <end position="1248"/>
    </location>
</feature>
<dbReference type="GO" id="GO:0020037">
    <property type="term" value="F:heme binding"/>
    <property type="evidence" value="ECO:0007669"/>
    <property type="project" value="InterPro"/>
</dbReference>
<dbReference type="InterPro" id="IPR011041">
    <property type="entry name" value="Quinoprot_gluc/sorb_DH_b-prop"/>
</dbReference>
<dbReference type="Proteomes" id="UP000319908">
    <property type="component" value="Unassembled WGS sequence"/>
</dbReference>
<dbReference type="EMBL" id="SJPU01000004">
    <property type="protein sequence ID" value="TWU10171.1"/>
    <property type="molecule type" value="Genomic_DNA"/>
</dbReference>
<evidence type="ECO:0000313" key="7">
    <source>
        <dbReference type="EMBL" id="TWU10171.1"/>
    </source>
</evidence>
<dbReference type="AlphaFoldDB" id="A0A5C6BF96"/>
<protein>
    <submittedName>
        <fullName evidence="7">Cytochrome c</fullName>
    </submittedName>
</protein>
<organism evidence="7 8">
    <name type="scientific">Allorhodopirellula heiligendammensis</name>
    <dbReference type="NCBI Taxonomy" id="2714739"/>
    <lineage>
        <taxon>Bacteria</taxon>
        <taxon>Pseudomonadati</taxon>
        <taxon>Planctomycetota</taxon>
        <taxon>Planctomycetia</taxon>
        <taxon>Pirellulales</taxon>
        <taxon>Pirellulaceae</taxon>
        <taxon>Allorhodopirellula</taxon>
    </lineage>
</organism>
<dbReference type="NCBIfam" id="TIGR02603">
    <property type="entry name" value="CxxCH_TIGR02603"/>
    <property type="match status" value="1"/>
</dbReference>
<proteinExistence type="predicted"/>
<sequence>MLLHFGTAARYGCLCLFLLNLPAVVAESPEPKTSPEPKFQILFDGSSLAGWRGVEGFWSVVDGAIQGQTTAENPTKGNTFLVWQGGELGDFEFRCKVRFEGNNSGVQYRSEVVDASNFAMAGYQADLHPNPNYFGMMYGERTPRGIIATRGQRVVIDADGKKNVVGDVGKEEPLVAGDWNDLRIIAVGNRLIHQVNGITTVDITDNDPGAKATGQLGLQLHAGPPMKVEFRSLLLRPLEGQDAKKTLADALDSSASAVSQAAELPQVDDGKWLLAEPKPTWVWAPQSHTNQQVWVRQTVQLEDSIKSARLYATCDNAVKMWINGKSVGSSKEWKEPIEKEITNLLSTGPNVIAAECQNETGVAAFVCKIEIRFANGKSRSIVSNQDWKLSEKLEKGWRQVSFDDATWKSAKGFGDLGKQPWGIPNHEQGSAGGADPLNAKNISVPPGFAIERVYSIPKEQGSWVAMALDPQGRIYACDQGGQGLYRVTMQGSQKPIVEKVSVGTLSDLSSAQGLVWAFDSLWFHRNGGNLVRITDSDGDDVLDHAEVVPGGRSGGEHGNHAVIVTEDGDAIYMAGGNHAERGELAGSKVPTWYEGLLLPRMWDSNGHARGRLAPGGWVTRLDIDAKTQTLHAIGFRNEYDITLNGVGDMFTYDADMEWDMGAPWYRPTRICHVVSGADFGWRSGSGKWPTYYEDSLPPVVEIGPGSPTGMISGEGTRFPTRYQDAVFALDWTFGTIYAIHLRPEGSSYRGEAEAFVYGTPLPVTDAVVGLDGALYFAVGGRGTESALFKVHYIGDESTAAPAPPQRKHIAAREQRRTLEAFHGIADPAAVAAAWPFLASEDRFLRYAARIAIESQDVNTWAARVLEDADPQTTITAAVALARMGEADHAGPLLDRLLQLQIGELSESQQLGALRALALVFTELQKPTPEQRRRVLAKLEPLMPSRFADVNVELVRVLVYLQSAKVAARAMDLITHRGAPEYPDWSTLAARNSRYGRGVQQMLDNPPPAREIQYAFMLRNLRQGWTLPLRRAYFEFLNEAAKTSGGASFPGYLSRTRDEALQFCTDEQRKALEDVTGEDFNPVPDFAIAAIEGPGRAWEIASANQAASGGKPDFERGRSLYFSAKCASCHRLAGLGGNIGPDLTSIPNKFDQNYVIEAIIDPSKVISDQYGSSTVLVADGSLVSGLVVERAGGDLTVYPNQPDAKPIEIEAGDVEEVTASPVSQMPLELLNNLNADEVRDLVAYLMSGGNPEDKRYQK</sequence>
<evidence type="ECO:0000313" key="8">
    <source>
        <dbReference type="Proteomes" id="UP000319908"/>
    </source>
</evidence>
<dbReference type="Gene3D" id="2.60.120.260">
    <property type="entry name" value="Galactose-binding domain-like"/>
    <property type="match status" value="1"/>
</dbReference>
<feature type="signal peptide" evidence="5">
    <location>
        <begin position="1"/>
        <end position="26"/>
    </location>
</feature>
<dbReference type="SUPFAM" id="SSF46626">
    <property type="entry name" value="Cytochrome c"/>
    <property type="match status" value="1"/>
</dbReference>
<keyword evidence="3 4" id="KW-0408">Iron</keyword>
<gene>
    <name evidence="7" type="ORF">Poly21_51410</name>
</gene>
<evidence type="ECO:0000256" key="2">
    <source>
        <dbReference type="ARBA" id="ARBA00022723"/>
    </source>
</evidence>
<keyword evidence="5" id="KW-0732">Signal</keyword>
<name>A0A5C6BF96_9BACT</name>
<dbReference type="SUPFAM" id="SSF49785">
    <property type="entry name" value="Galactose-binding domain-like"/>
    <property type="match status" value="1"/>
</dbReference>
<dbReference type="RefSeq" id="WP_146409611.1">
    <property type="nucleotide sequence ID" value="NZ_SJPU01000004.1"/>
</dbReference>
<evidence type="ECO:0000259" key="6">
    <source>
        <dbReference type="PROSITE" id="PS51007"/>
    </source>
</evidence>
<dbReference type="InterPro" id="IPR008979">
    <property type="entry name" value="Galactose-bd-like_sf"/>
</dbReference>